<keyword evidence="2" id="KW-1185">Reference proteome</keyword>
<dbReference type="STRING" id="1791.GCA_001049355_02436"/>
<gene>
    <name evidence="1" type="ORF">NCTC10437_00657</name>
</gene>
<proteinExistence type="predicted"/>
<protein>
    <submittedName>
        <fullName evidence="1">Uncharacterized protein</fullName>
    </submittedName>
</protein>
<sequence length="63" mass="6526">MFDAAELGAALAAHPGDADSAVAGYEAAMFPRSAESAKDSRAILELMLDGRAPCGLVDFFTVH</sequence>
<dbReference type="KEGG" id="mauu:NCTC10437_00657"/>
<evidence type="ECO:0000313" key="2">
    <source>
        <dbReference type="Proteomes" id="UP000279306"/>
    </source>
</evidence>
<dbReference type="EMBL" id="LR134356">
    <property type="protein sequence ID" value="VEG51547.1"/>
    <property type="molecule type" value="Genomic_DNA"/>
</dbReference>
<evidence type="ECO:0000313" key="1">
    <source>
        <dbReference type="EMBL" id="VEG51547.1"/>
    </source>
</evidence>
<name>A0A448IGX5_MYCAU</name>
<dbReference type="Proteomes" id="UP000279306">
    <property type="component" value="Chromosome"/>
</dbReference>
<reference evidence="1 2" key="1">
    <citation type="submission" date="2018-12" db="EMBL/GenBank/DDBJ databases">
        <authorList>
            <consortium name="Pathogen Informatics"/>
        </authorList>
    </citation>
    <scope>NUCLEOTIDE SEQUENCE [LARGE SCALE GENOMIC DNA]</scope>
    <source>
        <strain evidence="1 2">NCTC10437</strain>
    </source>
</reference>
<accession>A0A448IGX5</accession>
<dbReference type="AlphaFoldDB" id="A0A448IGX5"/>
<organism evidence="1 2">
    <name type="scientific">Mycolicibacterium aurum</name>
    <name type="common">Mycobacterium aurum</name>
    <dbReference type="NCBI Taxonomy" id="1791"/>
    <lineage>
        <taxon>Bacteria</taxon>
        <taxon>Bacillati</taxon>
        <taxon>Actinomycetota</taxon>
        <taxon>Actinomycetes</taxon>
        <taxon>Mycobacteriales</taxon>
        <taxon>Mycobacteriaceae</taxon>
        <taxon>Mycolicibacterium</taxon>
    </lineage>
</organism>